<gene>
    <name evidence="8" type="primary">RAI1</name>
    <name evidence="8" type="ORF">LOC62_06G008524</name>
</gene>
<dbReference type="Pfam" id="PF08652">
    <property type="entry name" value="RAI1"/>
    <property type="match status" value="1"/>
</dbReference>
<dbReference type="GO" id="GO:0005634">
    <property type="term" value="C:nucleus"/>
    <property type="evidence" value="ECO:0007669"/>
    <property type="project" value="UniProtKB-SubCell"/>
</dbReference>
<comment type="catalytic activity">
    <reaction evidence="4">
        <text>a 5'-end triphospho-ribonucleoside in mRNA + H2O = a 5'-end phospho-ribonucleoside in mRNA + diphosphate + H(+)</text>
        <dbReference type="Rhea" id="RHEA:78683"/>
        <dbReference type="Rhea" id="RHEA-COMP:15692"/>
        <dbReference type="Rhea" id="RHEA-COMP:17164"/>
        <dbReference type="ChEBI" id="CHEBI:15377"/>
        <dbReference type="ChEBI" id="CHEBI:15378"/>
        <dbReference type="ChEBI" id="CHEBI:33019"/>
        <dbReference type="ChEBI" id="CHEBI:138282"/>
        <dbReference type="ChEBI" id="CHEBI:167618"/>
    </reaction>
    <physiologicalReaction direction="left-to-right" evidence="4">
        <dbReference type="Rhea" id="RHEA:78684"/>
    </physiologicalReaction>
</comment>
<dbReference type="AlphaFoldDB" id="A0AAF1BQM7"/>
<dbReference type="GO" id="GO:0004518">
    <property type="term" value="F:nuclease activity"/>
    <property type="evidence" value="ECO:0007669"/>
    <property type="project" value="UniProtKB-KW"/>
</dbReference>
<dbReference type="Proteomes" id="UP000827549">
    <property type="component" value="Chromosome 6"/>
</dbReference>
<keyword evidence="6" id="KW-0540">Nuclease</keyword>
<dbReference type="InterPro" id="IPR039039">
    <property type="entry name" value="RAI1-like_fam"/>
</dbReference>
<reference evidence="8" key="1">
    <citation type="submission" date="2023-10" db="EMBL/GenBank/DDBJ databases">
        <authorList>
            <person name="Noh H."/>
        </authorList>
    </citation>
    <scope>NUCLEOTIDE SEQUENCE</scope>
    <source>
        <strain evidence="8">DUCC4014</strain>
    </source>
</reference>
<dbReference type="InterPro" id="IPR013961">
    <property type="entry name" value="RAI1"/>
</dbReference>
<dbReference type="GeneID" id="87811689"/>
<proteinExistence type="inferred from homology"/>
<accession>A0AAF1BQM7</accession>
<dbReference type="GO" id="GO:0000166">
    <property type="term" value="F:nucleotide binding"/>
    <property type="evidence" value="ECO:0007669"/>
    <property type="project" value="UniProtKB-KW"/>
</dbReference>
<feature type="domain" description="RAI1-like" evidence="7">
    <location>
        <begin position="24"/>
        <end position="370"/>
    </location>
</feature>
<sequence length="387" mass="42680">MARPVEALDLPPRNLPAPPPYRLPTLITTYSHLPDRSIEPGDASMAWYRPAPVGADLKYGLERRIERDDSVDEHLDGLVDALRGVLEEGGGAERKGGVVTWRGMLTRIMTAPYEDREGWEMDALALDGSVYLELYDPPEARQRRAHDQSAWADASYMGYAYESYSTTTREEVFDGPEGWGGDVNTNVQWCNVVRSAIGDVPVCLGGEVDCVRAPPGSPNPGLAACIELKTNKVIESERHDAVFHKKLLKHWAQSFLLGVETVEVGFRTDAGILVSRHAFDTGGIPALVAQAHGSNTWSPVPCLHFLHAVLAMLVRHVLPSDPVERYTGREIPPAVLWRLRFTPRGGCELFCLGEVDDHDGRWGGILPEDYVHWRLERAAAASTATTA</sequence>
<protein>
    <recommendedName>
        <fullName evidence="6">Decapping nuclease</fullName>
        <ecNumber evidence="6">3.6.1.-</ecNumber>
    </recommendedName>
</protein>
<keyword evidence="6" id="KW-0539">Nucleus</keyword>
<keyword evidence="6" id="KW-0378">Hydrolase</keyword>
<comment type="function">
    <text evidence="6">Decapping enzyme for NAD-capped RNAs: specifically hydrolyzes the nicotinamide adenine dinucleotide (NAD) cap from a subset of RNAs by removing the entire NAD moiety from the 5'-end of an NAD-capped RNA.</text>
</comment>
<dbReference type="GO" id="GO:0003723">
    <property type="term" value="F:RNA binding"/>
    <property type="evidence" value="ECO:0007669"/>
    <property type="project" value="UniProtKB-KW"/>
</dbReference>
<dbReference type="GO" id="GO:0005829">
    <property type="term" value="C:cytosol"/>
    <property type="evidence" value="ECO:0007669"/>
    <property type="project" value="TreeGrafter"/>
</dbReference>
<evidence type="ECO:0000256" key="3">
    <source>
        <dbReference type="ARBA" id="ARBA00044676"/>
    </source>
</evidence>
<organism evidence="8 9">
    <name type="scientific">Vanrija pseudolonga</name>
    <dbReference type="NCBI Taxonomy" id="143232"/>
    <lineage>
        <taxon>Eukaryota</taxon>
        <taxon>Fungi</taxon>
        <taxon>Dikarya</taxon>
        <taxon>Basidiomycota</taxon>
        <taxon>Agaricomycotina</taxon>
        <taxon>Tremellomycetes</taxon>
        <taxon>Trichosporonales</taxon>
        <taxon>Trichosporonaceae</taxon>
        <taxon>Vanrija</taxon>
    </lineage>
</organism>
<name>A0AAF1BQM7_9TREE</name>
<evidence type="ECO:0000256" key="2">
    <source>
        <dbReference type="ARBA" id="ARBA00006562"/>
    </source>
</evidence>
<evidence type="ECO:0000256" key="5">
    <source>
        <dbReference type="ARBA" id="ARBA00048124"/>
    </source>
</evidence>
<dbReference type="PANTHER" id="PTHR12395:SF9">
    <property type="entry name" value="DECAPPING AND EXORIBONUCLEASE PROTEIN"/>
    <property type="match status" value="1"/>
</dbReference>
<comment type="catalytic activity">
    <reaction evidence="3">
        <text>a 5'-end (N(7)-methyl 5'-triphosphoguanosine)-ribonucleoside-ribonucleotide in mRNA + H2O = a (N(7)-methyl 5'-triphosphoguanosine)-nucleoside + a 5'-end phospho-ribonucleoside in mRNA + H(+)</text>
        <dbReference type="Rhea" id="RHEA:66928"/>
        <dbReference type="Rhea" id="RHEA-COMP:15692"/>
        <dbReference type="Rhea" id="RHEA-COMP:17313"/>
        <dbReference type="ChEBI" id="CHEBI:15377"/>
        <dbReference type="ChEBI" id="CHEBI:15378"/>
        <dbReference type="ChEBI" id="CHEBI:138282"/>
        <dbReference type="ChEBI" id="CHEBI:172876"/>
        <dbReference type="ChEBI" id="CHEBI:172877"/>
    </reaction>
    <physiologicalReaction direction="left-to-right" evidence="3">
        <dbReference type="Rhea" id="RHEA:66929"/>
    </physiologicalReaction>
</comment>
<evidence type="ECO:0000259" key="7">
    <source>
        <dbReference type="Pfam" id="PF08652"/>
    </source>
</evidence>
<evidence type="ECO:0000256" key="1">
    <source>
        <dbReference type="ARBA" id="ARBA00001968"/>
    </source>
</evidence>
<dbReference type="GO" id="GO:0110155">
    <property type="term" value="P:NAD-cap decapping"/>
    <property type="evidence" value="ECO:0007669"/>
    <property type="project" value="TreeGrafter"/>
</dbReference>
<comment type="cofactor">
    <cofactor evidence="1 6">
        <name>a divalent metal cation</name>
        <dbReference type="ChEBI" id="CHEBI:60240"/>
    </cofactor>
</comment>
<dbReference type="GO" id="GO:0046872">
    <property type="term" value="F:metal ion binding"/>
    <property type="evidence" value="ECO:0007669"/>
    <property type="project" value="UniProtKB-KW"/>
</dbReference>
<evidence type="ECO:0000256" key="4">
    <source>
        <dbReference type="ARBA" id="ARBA00044692"/>
    </source>
</evidence>
<evidence type="ECO:0000313" key="9">
    <source>
        <dbReference type="Proteomes" id="UP000827549"/>
    </source>
</evidence>
<comment type="catalytic activity">
    <reaction evidence="5">
        <text>a 5'-end NAD(+)-phospho-ribonucleoside in mRNA + H2O = a 5'-end phospho-ribonucleoside in mRNA + NAD(+) + H(+)</text>
        <dbReference type="Rhea" id="RHEA:60880"/>
        <dbReference type="Rhea" id="RHEA-COMP:15692"/>
        <dbReference type="Rhea" id="RHEA-COMP:15698"/>
        <dbReference type="ChEBI" id="CHEBI:15377"/>
        <dbReference type="ChEBI" id="CHEBI:15378"/>
        <dbReference type="ChEBI" id="CHEBI:57540"/>
        <dbReference type="ChEBI" id="CHEBI:138282"/>
        <dbReference type="ChEBI" id="CHEBI:144029"/>
    </reaction>
    <physiologicalReaction direction="left-to-right" evidence="5">
        <dbReference type="Rhea" id="RHEA:60881"/>
    </physiologicalReaction>
</comment>
<evidence type="ECO:0000313" key="8">
    <source>
        <dbReference type="EMBL" id="WOO85019.1"/>
    </source>
</evidence>
<dbReference type="GO" id="GO:0000956">
    <property type="term" value="P:nuclear-transcribed mRNA catabolic process"/>
    <property type="evidence" value="ECO:0007669"/>
    <property type="project" value="TreeGrafter"/>
</dbReference>
<comment type="similarity">
    <text evidence="2 6">Belongs to the DXO/Dom3Z family.</text>
</comment>
<dbReference type="RefSeq" id="XP_062631045.1">
    <property type="nucleotide sequence ID" value="XM_062775061.1"/>
</dbReference>
<dbReference type="EC" id="3.6.1.-" evidence="6"/>
<dbReference type="GO" id="GO:0034353">
    <property type="term" value="F:mRNA 5'-diphosphatase activity"/>
    <property type="evidence" value="ECO:0007669"/>
    <property type="project" value="TreeGrafter"/>
</dbReference>
<dbReference type="PANTHER" id="PTHR12395">
    <property type="entry name" value="DOM-3 RELATED"/>
    <property type="match status" value="1"/>
</dbReference>
<dbReference type="EMBL" id="CP086719">
    <property type="protein sequence ID" value="WOO85019.1"/>
    <property type="molecule type" value="Genomic_DNA"/>
</dbReference>
<keyword evidence="9" id="KW-1185">Reference proteome</keyword>
<keyword evidence="6" id="KW-0547">Nucleotide-binding</keyword>
<keyword evidence="6" id="KW-0694">RNA-binding</keyword>
<comment type="subcellular location">
    <subcellularLocation>
        <location evidence="6">Nucleus</location>
    </subcellularLocation>
</comment>
<evidence type="ECO:0000256" key="6">
    <source>
        <dbReference type="RuleBase" id="RU367113"/>
    </source>
</evidence>
<keyword evidence="6" id="KW-0479">Metal-binding</keyword>